<keyword evidence="2" id="KW-1185">Reference proteome</keyword>
<reference evidence="2" key="1">
    <citation type="journal article" date="2019" name="Int. J. Syst. Evol. Microbiol.">
        <title>The Global Catalogue of Microorganisms (GCM) 10K type strain sequencing project: providing services to taxonomists for standard genome sequencing and annotation.</title>
        <authorList>
            <consortium name="The Broad Institute Genomics Platform"/>
            <consortium name="The Broad Institute Genome Sequencing Center for Infectious Disease"/>
            <person name="Wu L."/>
            <person name="Ma J."/>
        </authorList>
    </citation>
    <scope>NUCLEOTIDE SEQUENCE [LARGE SCALE GENOMIC DNA]</scope>
    <source>
        <strain evidence="2">CECT 8472</strain>
    </source>
</reference>
<proteinExistence type="predicted"/>
<accession>A0ABV8UPA6</accession>
<comment type="caution">
    <text evidence="1">The sequence shown here is derived from an EMBL/GenBank/DDBJ whole genome shotgun (WGS) entry which is preliminary data.</text>
</comment>
<protein>
    <recommendedName>
        <fullName evidence="3">Double Cache domain-containing protein</fullName>
    </recommendedName>
</protein>
<gene>
    <name evidence="1" type="ORF">ACFOW6_12645</name>
</gene>
<dbReference type="EMBL" id="JBHSCW010000007">
    <property type="protein sequence ID" value="MFC4352390.1"/>
    <property type="molecule type" value="Genomic_DNA"/>
</dbReference>
<organism evidence="1 2">
    <name type="scientific">Fodinicurvata halophila</name>
    <dbReference type="NCBI Taxonomy" id="1419723"/>
    <lineage>
        <taxon>Bacteria</taxon>
        <taxon>Pseudomonadati</taxon>
        <taxon>Pseudomonadota</taxon>
        <taxon>Alphaproteobacteria</taxon>
        <taxon>Rhodospirillales</taxon>
        <taxon>Rhodovibrionaceae</taxon>
        <taxon>Fodinicurvata</taxon>
    </lineage>
</organism>
<evidence type="ECO:0008006" key="3">
    <source>
        <dbReference type="Google" id="ProtNLM"/>
    </source>
</evidence>
<name>A0ABV8UPA6_9PROT</name>
<dbReference type="RefSeq" id="WP_382422740.1">
    <property type="nucleotide sequence ID" value="NZ_JBHSCW010000007.1"/>
</dbReference>
<sequence length="328" mass="37072">MRQSSAHVIIRHVKTVSRRHPHLVALLIAIFLLGQTADVRADDYKDAVDGMADLLAQEEVDDARIKERRWRALEARASGRDRGSAIYITPNHSRFDMMTANLRSMVSYSLPSKWLDIRDGGDRVLKRIADWGDAVVGEYETNPEGPLFPPFPPALADAMKKCAELGYVKRSEDGRKQRALCLYGQSIGKVRLEFSTIVHKAAVEDHKFYLARFEELRLEDQASEDTIQLATLSQEQACTRTDSFIVCATCHESFSHIAGGKSGRAMPCDRDDQIIALDVTISYSKFAFNLSQMQDPRISLIFRKDNGEKYTLWYRVDGLMDALLVARN</sequence>
<dbReference type="Proteomes" id="UP001595799">
    <property type="component" value="Unassembled WGS sequence"/>
</dbReference>
<evidence type="ECO:0000313" key="2">
    <source>
        <dbReference type="Proteomes" id="UP001595799"/>
    </source>
</evidence>
<evidence type="ECO:0000313" key="1">
    <source>
        <dbReference type="EMBL" id="MFC4352390.1"/>
    </source>
</evidence>